<reference evidence="1 2" key="1">
    <citation type="submission" date="2014-11" db="EMBL/GenBank/DDBJ databases">
        <authorList>
            <person name="Zhu J."/>
            <person name="Qi W."/>
            <person name="Song R."/>
        </authorList>
    </citation>
    <scope>NUCLEOTIDE SEQUENCE [LARGE SCALE GENOMIC DNA]</scope>
</reference>
<proteinExistence type="predicted"/>
<dbReference type="InParanoid" id="A0A0G4H360"/>
<dbReference type="InterPro" id="IPR041492">
    <property type="entry name" value="HAD_2"/>
</dbReference>
<name>A0A0G4H360_VITBC</name>
<sequence length="269" mass="29180">MDERRLEREIRETIGLSIDDVPLVLCPDDDQETHEEIKAAYRTHWREIETHRLIKPFDGSRNFLDALRRRGVLLAVATGKSRRGLNVQLDSTGFRPLFAASRPANTQGVNMSSSALREVEAIGCLSGWLGRVIPPGVRAFIGKSFLRECVPSEFGWTAALLGHHSIPGAVNGKPSTTEPLPGAQTPLVHRASRQEQVTDPDFAMPAATRSVALPLQKQQPGEGDAVHAGAPWTCVACRAGHLTEEPGHCTTVSWSGRRGGASGWGGCVR</sequence>
<gene>
    <name evidence="1" type="ORF">Vbra_19509</name>
</gene>
<dbReference type="InterPro" id="IPR023214">
    <property type="entry name" value="HAD_sf"/>
</dbReference>
<dbReference type="AlphaFoldDB" id="A0A0G4H360"/>
<dbReference type="InterPro" id="IPR023198">
    <property type="entry name" value="PGP-like_dom2"/>
</dbReference>
<dbReference type="Gene3D" id="1.10.150.240">
    <property type="entry name" value="Putative phosphatase, domain 2"/>
    <property type="match status" value="1"/>
</dbReference>
<protein>
    <submittedName>
        <fullName evidence="1">Uncharacterized protein</fullName>
    </submittedName>
</protein>
<dbReference type="SUPFAM" id="SSF56784">
    <property type="entry name" value="HAD-like"/>
    <property type="match status" value="1"/>
</dbReference>
<evidence type="ECO:0000313" key="2">
    <source>
        <dbReference type="Proteomes" id="UP000041254"/>
    </source>
</evidence>
<dbReference type="Proteomes" id="UP000041254">
    <property type="component" value="Unassembled WGS sequence"/>
</dbReference>
<dbReference type="Gene3D" id="3.40.50.1000">
    <property type="entry name" value="HAD superfamily/HAD-like"/>
    <property type="match status" value="1"/>
</dbReference>
<dbReference type="EMBL" id="CDMY01000973">
    <property type="protein sequence ID" value="CEM38145.1"/>
    <property type="molecule type" value="Genomic_DNA"/>
</dbReference>
<keyword evidence="2" id="KW-1185">Reference proteome</keyword>
<dbReference type="Pfam" id="PF13419">
    <property type="entry name" value="HAD_2"/>
    <property type="match status" value="1"/>
</dbReference>
<evidence type="ECO:0000313" key="1">
    <source>
        <dbReference type="EMBL" id="CEM38145.1"/>
    </source>
</evidence>
<dbReference type="InterPro" id="IPR036412">
    <property type="entry name" value="HAD-like_sf"/>
</dbReference>
<organism evidence="1 2">
    <name type="scientific">Vitrella brassicaformis (strain CCMP3155)</name>
    <dbReference type="NCBI Taxonomy" id="1169540"/>
    <lineage>
        <taxon>Eukaryota</taxon>
        <taxon>Sar</taxon>
        <taxon>Alveolata</taxon>
        <taxon>Colpodellida</taxon>
        <taxon>Vitrellaceae</taxon>
        <taxon>Vitrella</taxon>
    </lineage>
</organism>
<accession>A0A0G4H360</accession>
<dbReference type="VEuPathDB" id="CryptoDB:Vbra_19509"/>